<keyword evidence="2" id="KW-1133">Transmembrane helix</keyword>
<reference evidence="3 4" key="1">
    <citation type="submission" date="2020-08" db="EMBL/GenBank/DDBJ databases">
        <title>Whole genome shotgun sequence of Actinoplanes ianthinogenes NBRC 13996.</title>
        <authorList>
            <person name="Komaki H."/>
            <person name="Tamura T."/>
        </authorList>
    </citation>
    <scope>NUCLEOTIDE SEQUENCE [LARGE SCALE GENOMIC DNA]</scope>
    <source>
        <strain evidence="3 4">NBRC 13996</strain>
    </source>
</reference>
<evidence type="ECO:0000313" key="3">
    <source>
        <dbReference type="EMBL" id="BCJ40966.1"/>
    </source>
</evidence>
<evidence type="ECO:0000256" key="2">
    <source>
        <dbReference type="SAM" id="Phobius"/>
    </source>
</evidence>
<feature type="region of interest" description="Disordered" evidence="1">
    <location>
        <begin position="55"/>
        <end position="88"/>
    </location>
</feature>
<keyword evidence="2" id="KW-0812">Transmembrane</keyword>
<proteinExistence type="predicted"/>
<feature type="transmembrane region" description="Helical" evidence="2">
    <location>
        <begin position="12"/>
        <end position="32"/>
    </location>
</feature>
<gene>
    <name evidence="3" type="ORF">Aiant_16230</name>
</gene>
<evidence type="ECO:0008006" key="5">
    <source>
        <dbReference type="Google" id="ProtNLM"/>
    </source>
</evidence>
<keyword evidence="4" id="KW-1185">Reference proteome</keyword>
<organism evidence="3 4">
    <name type="scientific">Actinoplanes ianthinogenes</name>
    <dbReference type="NCBI Taxonomy" id="122358"/>
    <lineage>
        <taxon>Bacteria</taxon>
        <taxon>Bacillati</taxon>
        <taxon>Actinomycetota</taxon>
        <taxon>Actinomycetes</taxon>
        <taxon>Micromonosporales</taxon>
        <taxon>Micromonosporaceae</taxon>
        <taxon>Actinoplanes</taxon>
    </lineage>
</organism>
<protein>
    <recommendedName>
        <fullName evidence="5">PASTA domain-containing protein</fullName>
    </recommendedName>
</protein>
<feature type="compositionally biased region" description="Low complexity" evidence="1">
    <location>
        <begin position="58"/>
        <end position="78"/>
    </location>
</feature>
<dbReference type="EMBL" id="AP023356">
    <property type="protein sequence ID" value="BCJ40966.1"/>
    <property type="molecule type" value="Genomic_DNA"/>
</dbReference>
<dbReference type="RefSeq" id="WP_229830507.1">
    <property type="nucleotide sequence ID" value="NZ_AP023356.1"/>
</dbReference>
<sequence>MSRIGQRVVIGAGWVVAAVLAVLVGVVGIRLVGADLTTRAGDAVSEAQVERDLAGLGPSPVVSASPTASASPSAAASSRSERSFPTRGGTVVANCEKIISMAPAQGFAVHEQRGREGEFRNVRDNHVRVKIQLVCSGGVPAVVARGDDD</sequence>
<evidence type="ECO:0000256" key="1">
    <source>
        <dbReference type="SAM" id="MobiDB-lite"/>
    </source>
</evidence>
<keyword evidence="2" id="KW-0472">Membrane</keyword>
<name>A0ABM7LNX5_9ACTN</name>
<accession>A0ABM7LNX5</accession>
<dbReference type="Proteomes" id="UP000676967">
    <property type="component" value="Chromosome"/>
</dbReference>
<evidence type="ECO:0000313" key="4">
    <source>
        <dbReference type="Proteomes" id="UP000676967"/>
    </source>
</evidence>